<dbReference type="KEGG" id="sla:SERLADRAFT_389937"/>
<accession>F8NX56</accession>
<dbReference type="GeneID" id="18811411"/>
<name>F8NX56_SERL9</name>
<protein>
    <submittedName>
        <fullName evidence="1">Uncharacterized protein</fullName>
    </submittedName>
</protein>
<sequence>MHRKNAVRWRSGSGKFTYSMEGRTTKLEAPGTFPAIVKSQWNISTEVESIAMSGRYTLGRL</sequence>
<organism>
    <name type="scientific">Serpula lacrymans var. lacrymans (strain S7.9)</name>
    <name type="common">Dry rot fungus</name>
    <dbReference type="NCBI Taxonomy" id="578457"/>
    <lineage>
        <taxon>Eukaryota</taxon>
        <taxon>Fungi</taxon>
        <taxon>Dikarya</taxon>
        <taxon>Basidiomycota</taxon>
        <taxon>Agaricomycotina</taxon>
        <taxon>Agaricomycetes</taxon>
        <taxon>Agaricomycetidae</taxon>
        <taxon>Boletales</taxon>
        <taxon>Coniophorineae</taxon>
        <taxon>Serpulaceae</taxon>
        <taxon>Serpula</taxon>
    </lineage>
</organism>
<dbReference type="Proteomes" id="UP000008064">
    <property type="component" value="Unassembled WGS sequence"/>
</dbReference>
<reference evidence="1" key="1">
    <citation type="submission" date="2011-04" db="EMBL/GenBank/DDBJ databases">
        <title>Evolution of plant cell wall degrading machinery underlies the functional diversity of forest fungi.</title>
        <authorList>
            <consortium name="US DOE Joint Genome Institute (JGI-PGF)"/>
            <person name="Eastwood D.C."/>
            <person name="Floudas D."/>
            <person name="Binder M."/>
            <person name="Majcherczyk A."/>
            <person name="Schneider P."/>
            <person name="Aerts A."/>
            <person name="Asiegbu F.O."/>
            <person name="Baker S.E."/>
            <person name="Barry K."/>
            <person name="Bendiksby M."/>
            <person name="Blumentritt M."/>
            <person name="Coutinho P.M."/>
            <person name="Cullen D."/>
            <person name="Cullen D."/>
            <person name="Gathman A."/>
            <person name="Goodell B."/>
            <person name="Henrissat B."/>
            <person name="Ihrmark K."/>
            <person name="Kauserud H."/>
            <person name="Kohler A."/>
            <person name="LaButti K."/>
            <person name="Lapidus A."/>
            <person name="Lavin J.L."/>
            <person name="Lee Y.-H."/>
            <person name="Lindquist E."/>
            <person name="Lilly W."/>
            <person name="Lucas S."/>
            <person name="Morin E."/>
            <person name="Murat C."/>
            <person name="Oguiza J.A."/>
            <person name="Park J."/>
            <person name="Pisabarro A.G."/>
            <person name="Riley R."/>
            <person name="Rosling A."/>
            <person name="Salamov A."/>
            <person name="Schmidt O."/>
            <person name="Schmutz J."/>
            <person name="Skrede I."/>
            <person name="Stenlid J."/>
            <person name="Wiebenga A."/>
            <person name="Xie X."/>
            <person name="Kues U."/>
            <person name="Hibbett D.S."/>
            <person name="Hoffmeister D."/>
            <person name="Hogberg N."/>
            <person name="Martin F."/>
            <person name="Grigoriev I.V."/>
            <person name="Watkinson S.C."/>
        </authorList>
    </citation>
    <scope>NUCLEOTIDE SEQUENCE</scope>
    <source>
        <strain evidence="1">S7.9</strain>
    </source>
</reference>
<dbReference type="EMBL" id="GL945434">
    <property type="protein sequence ID" value="EGO24531.1"/>
    <property type="molecule type" value="Genomic_DNA"/>
</dbReference>
<dbReference type="AlphaFoldDB" id="F8NX56"/>
<proteinExistence type="predicted"/>
<dbReference type="RefSeq" id="XP_007318550.1">
    <property type="nucleotide sequence ID" value="XM_007318488.1"/>
</dbReference>
<gene>
    <name evidence="1" type="ORF">SERLADRAFT_389937</name>
</gene>
<evidence type="ECO:0000313" key="1">
    <source>
        <dbReference type="EMBL" id="EGO24531.1"/>
    </source>
</evidence>
<dbReference type="HOGENOM" id="CLU_2924130_0_0_1"/>